<comment type="caution">
    <text evidence="1">The sequence shown here is derived from an EMBL/GenBank/DDBJ whole genome shotgun (WGS) entry which is preliminary data.</text>
</comment>
<accession>A0ABS0J290</accession>
<gene>
    <name evidence="1" type="ORF">FVW20_05785</name>
</gene>
<sequence length="188" mass="20170">MDTVHLAPDGTLRAPDGSHHADPLPCLRLAAVLDAGCTLRSFFALLARHAELQRLGPFLPAAVAEAARCPIEGCRADGLTGLALRKTVDLIGYPGGPRAEIYLSLRALAPGANSPCGRDGETEHEIRFIPLDALLDLPLSLGGLRHVVFGDRTRVLDCETTFSLFEVIEGLAWELGFQGGARHCSLRR</sequence>
<evidence type="ECO:0008006" key="3">
    <source>
        <dbReference type="Google" id="ProtNLM"/>
    </source>
</evidence>
<protein>
    <recommendedName>
        <fullName evidence="3">Nudix hydrolase domain-containing protein</fullName>
    </recommendedName>
</protein>
<proteinExistence type="predicted"/>
<dbReference type="RefSeq" id="WP_196608682.1">
    <property type="nucleotide sequence ID" value="NZ_VRYY01000127.1"/>
</dbReference>
<reference evidence="1 2" key="1">
    <citation type="submission" date="2019-08" db="EMBL/GenBank/DDBJ databases">
        <authorList>
            <person name="Luo N."/>
        </authorList>
    </citation>
    <scope>NUCLEOTIDE SEQUENCE [LARGE SCALE GENOMIC DNA]</scope>
    <source>
        <strain evidence="1 2">NCIMB 9442</strain>
    </source>
</reference>
<evidence type="ECO:0000313" key="1">
    <source>
        <dbReference type="EMBL" id="MBG3876548.1"/>
    </source>
</evidence>
<dbReference type="Proteomes" id="UP001194469">
    <property type="component" value="Unassembled WGS sequence"/>
</dbReference>
<dbReference type="EMBL" id="VRYY01000127">
    <property type="protein sequence ID" value="MBG3876548.1"/>
    <property type="molecule type" value="Genomic_DNA"/>
</dbReference>
<organism evidence="1 2">
    <name type="scientific">Nitratidesulfovibrio oxamicus</name>
    <dbReference type="NCBI Taxonomy" id="32016"/>
    <lineage>
        <taxon>Bacteria</taxon>
        <taxon>Pseudomonadati</taxon>
        <taxon>Thermodesulfobacteriota</taxon>
        <taxon>Desulfovibrionia</taxon>
        <taxon>Desulfovibrionales</taxon>
        <taxon>Desulfovibrionaceae</taxon>
        <taxon>Nitratidesulfovibrio</taxon>
    </lineage>
</organism>
<name>A0ABS0J290_9BACT</name>
<keyword evidence="2" id="KW-1185">Reference proteome</keyword>
<evidence type="ECO:0000313" key="2">
    <source>
        <dbReference type="Proteomes" id="UP001194469"/>
    </source>
</evidence>